<organism evidence="1">
    <name type="scientific">Aegilops tauschii</name>
    <name type="common">Tausch's goatgrass</name>
    <name type="synonym">Aegilops squarrosa</name>
    <dbReference type="NCBI Taxonomy" id="37682"/>
    <lineage>
        <taxon>Eukaryota</taxon>
        <taxon>Viridiplantae</taxon>
        <taxon>Streptophyta</taxon>
        <taxon>Embryophyta</taxon>
        <taxon>Tracheophyta</taxon>
        <taxon>Spermatophyta</taxon>
        <taxon>Magnoliopsida</taxon>
        <taxon>Liliopsida</taxon>
        <taxon>Poales</taxon>
        <taxon>Poaceae</taxon>
        <taxon>BOP clade</taxon>
        <taxon>Pooideae</taxon>
        <taxon>Triticodae</taxon>
        <taxon>Triticeae</taxon>
        <taxon>Triticinae</taxon>
        <taxon>Aegilops</taxon>
    </lineage>
</organism>
<dbReference type="EnsemblPlants" id="EMT15211">
    <property type="protein sequence ID" value="EMT15211"/>
    <property type="gene ID" value="F775_25172"/>
</dbReference>
<dbReference type="AlphaFoldDB" id="R7W4I8"/>
<sequence length="98" mass="11059">MEDGRGDSFLWVRRLCSWAFMEDGRWDSILWVVPWDHNLHHPVEIAIFDQTSNVTAKFAGGKSAEFAGGTRTSVEPCNVSYGGYTRVAIQKEYIVGHP</sequence>
<protein>
    <submittedName>
        <fullName evidence="1">Uncharacterized protein</fullName>
    </submittedName>
</protein>
<accession>R7W4I8</accession>
<reference evidence="1" key="1">
    <citation type="submission" date="2015-06" db="UniProtKB">
        <authorList>
            <consortium name="EnsemblPlants"/>
        </authorList>
    </citation>
    <scope>IDENTIFICATION</scope>
</reference>
<evidence type="ECO:0000313" key="1">
    <source>
        <dbReference type="EnsemblPlants" id="EMT15211"/>
    </source>
</evidence>
<name>R7W4I8_AEGTA</name>
<proteinExistence type="predicted"/>